<dbReference type="GO" id="GO:0003700">
    <property type="term" value="F:DNA-binding transcription factor activity"/>
    <property type="evidence" value="ECO:0007669"/>
    <property type="project" value="TreeGrafter"/>
</dbReference>
<dbReference type="Pfam" id="PF00440">
    <property type="entry name" value="TetR_N"/>
    <property type="match status" value="1"/>
</dbReference>
<keyword evidence="3" id="KW-0804">Transcription</keyword>
<dbReference type="SUPFAM" id="SSF46689">
    <property type="entry name" value="Homeodomain-like"/>
    <property type="match status" value="1"/>
</dbReference>
<dbReference type="Gene3D" id="1.10.10.60">
    <property type="entry name" value="Homeodomain-like"/>
    <property type="match status" value="1"/>
</dbReference>
<keyword evidence="2 4" id="KW-0238">DNA-binding</keyword>
<proteinExistence type="predicted"/>
<evidence type="ECO:0000256" key="3">
    <source>
        <dbReference type="ARBA" id="ARBA00023163"/>
    </source>
</evidence>
<sequence>MTKTRIKNQIKRQQILDAATSLFTEQGYHSTSMAFIAKYADVSKQTVYSHFGSKEELFSAAIEQKCDTSGLLDFENLDLSAPKSALFTIAKRFFLMVTSKEALAVHKICAYESKTYPQLSELFYRAGPERLTADVAKVLAELHERKLLKVDRPDIAAVQFLDLMKGEAWMRIEFNTQKQLSPQEIEHYLEHSVDFFMRGYAC</sequence>
<evidence type="ECO:0000256" key="4">
    <source>
        <dbReference type="PROSITE-ProRule" id="PRU00335"/>
    </source>
</evidence>
<feature type="DNA-binding region" description="H-T-H motif" evidence="4">
    <location>
        <begin position="32"/>
        <end position="51"/>
    </location>
</feature>
<dbReference type="PROSITE" id="PS50977">
    <property type="entry name" value="HTH_TETR_2"/>
    <property type="match status" value="1"/>
</dbReference>
<keyword evidence="1" id="KW-0805">Transcription regulation</keyword>
<dbReference type="InterPro" id="IPR009057">
    <property type="entry name" value="Homeodomain-like_sf"/>
</dbReference>
<dbReference type="RefSeq" id="WP_116009283.1">
    <property type="nucleotide sequence ID" value="NZ_QUOU01000001.1"/>
</dbReference>
<dbReference type="Gene3D" id="1.10.357.10">
    <property type="entry name" value="Tetracycline Repressor, domain 2"/>
    <property type="match status" value="1"/>
</dbReference>
<evidence type="ECO:0000256" key="1">
    <source>
        <dbReference type="ARBA" id="ARBA00023015"/>
    </source>
</evidence>
<name>A0A3E0TU83_9GAMM</name>
<dbReference type="FunFam" id="1.10.10.60:FF:000141">
    <property type="entry name" value="TetR family transcriptional regulator"/>
    <property type="match status" value="1"/>
</dbReference>
<dbReference type="PRINTS" id="PR00455">
    <property type="entry name" value="HTHTETR"/>
</dbReference>
<accession>A0A3E0TU83</accession>
<dbReference type="PANTHER" id="PTHR30055:SF146">
    <property type="entry name" value="HTH-TYPE TRANSCRIPTIONAL DUAL REGULATOR CECR"/>
    <property type="match status" value="1"/>
</dbReference>
<evidence type="ECO:0000313" key="7">
    <source>
        <dbReference type="Proteomes" id="UP000256478"/>
    </source>
</evidence>
<evidence type="ECO:0000313" key="6">
    <source>
        <dbReference type="EMBL" id="REL28236.1"/>
    </source>
</evidence>
<feature type="domain" description="HTH tetR-type" evidence="5">
    <location>
        <begin position="9"/>
        <end position="69"/>
    </location>
</feature>
<gene>
    <name evidence="6" type="ORF">DXX93_17785</name>
</gene>
<dbReference type="InterPro" id="IPR039536">
    <property type="entry name" value="TetR_C_Proteobacteria"/>
</dbReference>
<dbReference type="InterPro" id="IPR050109">
    <property type="entry name" value="HTH-type_TetR-like_transc_reg"/>
</dbReference>
<dbReference type="PANTHER" id="PTHR30055">
    <property type="entry name" value="HTH-TYPE TRANSCRIPTIONAL REGULATOR RUTR"/>
    <property type="match status" value="1"/>
</dbReference>
<evidence type="ECO:0000259" key="5">
    <source>
        <dbReference type="PROSITE" id="PS50977"/>
    </source>
</evidence>
<comment type="caution">
    <text evidence="6">The sequence shown here is derived from an EMBL/GenBank/DDBJ whole genome shotgun (WGS) entry which is preliminary data.</text>
</comment>
<organism evidence="6 7">
    <name type="scientific">Thalassotalea euphylliae</name>
    <dbReference type="NCBI Taxonomy" id="1655234"/>
    <lineage>
        <taxon>Bacteria</taxon>
        <taxon>Pseudomonadati</taxon>
        <taxon>Pseudomonadota</taxon>
        <taxon>Gammaproteobacteria</taxon>
        <taxon>Alteromonadales</taxon>
        <taxon>Colwelliaceae</taxon>
        <taxon>Thalassotalea</taxon>
    </lineage>
</organism>
<dbReference type="Pfam" id="PF14246">
    <property type="entry name" value="TetR_C_7"/>
    <property type="match status" value="1"/>
</dbReference>
<reference evidence="6 7" key="1">
    <citation type="submission" date="2018-08" db="EMBL/GenBank/DDBJ databases">
        <title>Thalassotalea euphylliae genome.</title>
        <authorList>
            <person name="Summers S."/>
            <person name="Rice S.A."/>
            <person name="Freckelton M.L."/>
            <person name="Nedved B.T."/>
            <person name="Hadfield M.G."/>
        </authorList>
    </citation>
    <scope>NUCLEOTIDE SEQUENCE [LARGE SCALE GENOMIC DNA]</scope>
    <source>
        <strain evidence="6 7">H1</strain>
    </source>
</reference>
<dbReference type="EMBL" id="QUOU01000001">
    <property type="protein sequence ID" value="REL28236.1"/>
    <property type="molecule type" value="Genomic_DNA"/>
</dbReference>
<protein>
    <submittedName>
        <fullName evidence="6">TetR/AcrR family transcriptional regulator</fullName>
    </submittedName>
</protein>
<dbReference type="Proteomes" id="UP000256478">
    <property type="component" value="Unassembled WGS sequence"/>
</dbReference>
<evidence type="ECO:0000256" key="2">
    <source>
        <dbReference type="ARBA" id="ARBA00023125"/>
    </source>
</evidence>
<dbReference type="OrthoDB" id="8535430at2"/>
<dbReference type="InterPro" id="IPR001647">
    <property type="entry name" value="HTH_TetR"/>
</dbReference>
<dbReference type="AlphaFoldDB" id="A0A3E0TU83"/>
<dbReference type="GO" id="GO:0000976">
    <property type="term" value="F:transcription cis-regulatory region binding"/>
    <property type="evidence" value="ECO:0007669"/>
    <property type="project" value="TreeGrafter"/>
</dbReference>